<keyword evidence="2" id="KW-0808">Transferase</keyword>
<comment type="caution">
    <text evidence="8">The sequence shown here is derived from an EMBL/GenBank/DDBJ whole genome shotgun (WGS) entry which is preliminary data.</text>
</comment>
<dbReference type="AlphaFoldDB" id="L9VY54"/>
<protein>
    <recommendedName>
        <fullName evidence="7">BioF2-like acetyltransferase domain-containing protein</fullName>
    </recommendedName>
</protein>
<keyword evidence="9" id="KW-1185">Reference proteome</keyword>
<dbReference type="EMBL" id="AOHX01000047">
    <property type="protein sequence ID" value="ELY42099.1"/>
    <property type="molecule type" value="Genomic_DNA"/>
</dbReference>
<evidence type="ECO:0000256" key="2">
    <source>
        <dbReference type="ARBA" id="ARBA00022679"/>
    </source>
</evidence>
<dbReference type="Proteomes" id="UP000011661">
    <property type="component" value="Unassembled WGS sequence"/>
</dbReference>
<dbReference type="GO" id="GO:0016755">
    <property type="term" value="F:aminoacyltransferase activity"/>
    <property type="evidence" value="ECO:0007669"/>
    <property type="project" value="InterPro"/>
</dbReference>
<dbReference type="InterPro" id="IPR038740">
    <property type="entry name" value="BioF2-like_GNAT_dom"/>
</dbReference>
<organism evidence="8 9">
    <name type="scientific">Natronorubrum sulfidifaciens JCM 14089</name>
    <dbReference type="NCBI Taxonomy" id="1230460"/>
    <lineage>
        <taxon>Archaea</taxon>
        <taxon>Methanobacteriati</taxon>
        <taxon>Methanobacteriota</taxon>
        <taxon>Stenosarchaea group</taxon>
        <taxon>Halobacteria</taxon>
        <taxon>Halobacteriales</taxon>
        <taxon>Natrialbaceae</taxon>
        <taxon>Natronorubrum</taxon>
    </lineage>
</organism>
<proteinExistence type="inferred from homology"/>
<keyword evidence="3" id="KW-0133">Cell shape</keyword>
<dbReference type="STRING" id="1230460.C495_16163"/>
<sequence length="336" mass="38888">MSLEVTTIETIEDVDRNQWNHVVDHAAVSSVYHRHGWLRAIEFGTDYEPRHILVLKKNNPIAIFPNFLVEDDRFLVSHLTSIEQGSGGPIATTEEERAIQLLLDEVEDVCDATVLSNQIQTRGQRYARYHGLFEENGYRQKLADCDFELDITREWETILSEMDSSRRRAIKQGHDNEFEIIDKAITAETMSTFYEGFQSVMKRVGGDIPPRQFFLELVNFSDQIKIFALHADGTERGSILLLLDDEQEIVHYQESAVEQAHFEYNASELLHEHAIKWGQENGYRTYDFGGTELDFRDGLYQFKAKFGARPVPALIWERGCSTPLWPVYRAGRYLYQ</sequence>
<evidence type="ECO:0000256" key="3">
    <source>
        <dbReference type="ARBA" id="ARBA00022960"/>
    </source>
</evidence>
<comment type="similarity">
    <text evidence="1">Belongs to the FemABX family.</text>
</comment>
<evidence type="ECO:0000256" key="1">
    <source>
        <dbReference type="ARBA" id="ARBA00009943"/>
    </source>
</evidence>
<dbReference type="Pfam" id="PF13480">
    <property type="entry name" value="Acetyltransf_6"/>
    <property type="match status" value="1"/>
</dbReference>
<dbReference type="RefSeq" id="WP_008164743.1">
    <property type="nucleotide sequence ID" value="NZ_AOHX01000047.1"/>
</dbReference>
<evidence type="ECO:0000256" key="6">
    <source>
        <dbReference type="ARBA" id="ARBA00023316"/>
    </source>
</evidence>
<keyword evidence="5" id="KW-0012">Acyltransferase</keyword>
<dbReference type="GO" id="GO:0071555">
    <property type="term" value="P:cell wall organization"/>
    <property type="evidence" value="ECO:0007669"/>
    <property type="project" value="UniProtKB-KW"/>
</dbReference>
<dbReference type="PANTHER" id="PTHR36174">
    <property type="entry name" value="LIPID II:GLYCINE GLYCYLTRANSFERASE"/>
    <property type="match status" value="1"/>
</dbReference>
<evidence type="ECO:0000256" key="4">
    <source>
        <dbReference type="ARBA" id="ARBA00022984"/>
    </source>
</evidence>
<dbReference type="PATRIC" id="fig|1230460.4.peg.3293"/>
<evidence type="ECO:0000256" key="5">
    <source>
        <dbReference type="ARBA" id="ARBA00023315"/>
    </source>
</evidence>
<accession>L9VY54</accession>
<dbReference type="GO" id="GO:0044038">
    <property type="term" value="P:cell wall macromolecule biosynthetic process"/>
    <property type="evidence" value="ECO:0007669"/>
    <property type="project" value="InterPro"/>
</dbReference>
<dbReference type="InterPro" id="IPR016181">
    <property type="entry name" value="Acyl_CoA_acyltransferase"/>
</dbReference>
<evidence type="ECO:0000313" key="8">
    <source>
        <dbReference type="EMBL" id="ELY42099.1"/>
    </source>
</evidence>
<reference evidence="8 9" key="1">
    <citation type="journal article" date="2014" name="PLoS Genet.">
        <title>Phylogenetically driven sequencing of extremely halophilic archaea reveals strategies for static and dynamic osmo-response.</title>
        <authorList>
            <person name="Becker E.A."/>
            <person name="Seitzer P.M."/>
            <person name="Tritt A."/>
            <person name="Larsen D."/>
            <person name="Krusor M."/>
            <person name="Yao A.I."/>
            <person name="Wu D."/>
            <person name="Madern D."/>
            <person name="Eisen J.A."/>
            <person name="Darling A.E."/>
            <person name="Facciotti M.T."/>
        </authorList>
    </citation>
    <scope>NUCLEOTIDE SEQUENCE [LARGE SCALE GENOMIC DNA]</scope>
    <source>
        <strain evidence="8 9">JCM 14089</strain>
    </source>
</reference>
<dbReference type="PROSITE" id="PS51191">
    <property type="entry name" value="FEMABX"/>
    <property type="match status" value="1"/>
</dbReference>
<dbReference type="Gene3D" id="3.40.630.30">
    <property type="match status" value="1"/>
</dbReference>
<evidence type="ECO:0000313" key="9">
    <source>
        <dbReference type="Proteomes" id="UP000011661"/>
    </source>
</evidence>
<dbReference type="InterPro" id="IPR050644">
    <property type="entry name" value="PG_Glycine_Bridge_Synth"/>
</dbReference>
<name>L9VY54_9EURY</name>
<gene>
    <name evidence="8" type="ORF">C495_16163</name>
</gene>
<dbReference type="eggNOG" id="arCOG03319">
    <property type="taxonomic scope" value="Archaea"/>
</dbReference>
<evidence type="ECO:0000259" key="7">
    <source>
        <dbReference type="Pfam" id="PF13480"/>
    </source>
</evidence>
<keyword evidence="6" id="KW-0961">Cell wall biogenesis/degradation</keyword>
<feature type="domain" description="BioF2-like acetyltransferase" evidence="7">
    <location>
        <begin position="166"/>
        <end position="295"/>
    </location>
</feature>
<dbReference type="GO" id="GO:0008360">
    <property type="term" value="P:regulation of cell shape"/>
    <property type="evidence" value="ECO:0007669"/>
    <property type="project" value="UniProtKB-KW"/>
</dbReference>
<keyword evidence="4" id="KW-0573">Peptidoglycan synthesis</keyword>
<dbReference type="InterPro" id="IPR003447">
    <property type="entry name" value="FEMABX"/>
</dbReference>
<dbReference type="OrthoDB" id="135106at2157"/>
<dbReference type="SUPFAM" id="SSF55729">
    <property type="entry name" value="Acyl-CoA N-acyltransferases (Nat)"/>
    <property type="match status" value="1"/>
</dbReference>
<dbReference type="PANTHER" id="PTHR36174:SF1">
    <property type="entry name" value="LIPID II:GLYCINE GLYCYLTRANSFERASE"/>
    <property type="match status" value="1"/>
</dbReference>